<dbReference type="Pfam" id="PF12530">
    <property type="entry name" value="DUF3730"/>
    <property type="match status" value="1"/>
</dbReference>
<accession>A0ABM0MFG4</accession>
<feature type="non-terminal residue" evidence="3">
    <location>
        <position position="552"/>
    </location>
</feature>
<keyword evidence="2" id="KW-1185">Reference proteome</keyword>
<dbReference type="InterPro" id="IPR022542">
    <property type="entry name" value="FOCAD/RST1_DUF3730"/>
</dbReference>
<dbReference type="PANTHER" id="PTHR16212:SF4">
    <property type="entry name" value="FOCADHESIN"/>
    <property type="match status" value="1"/>
</dbReference>
<dbReference type="GeneID" id="102806825"/>
<dbReference type="RefSeq" id="XP_006818755.1">
    <property type="nucleotide sequence ID" value="XM_006818692.1"/>
</dbReference>
<evidence type="ECO:0000259" key="1">
    <source>
        <dbReference type="Pfam" id="PF12530"/>
    </source>
</evidence>
<dbReference type="PANTHER" id="PTHR16212">
    <property type="entry name" value="FOCADHESIN FAMILY MEMBER"/>
    <property type="match status" value="1"/>
</dbReference>
<protein>
    <submittedName>
        <fullName evidence="3">Focadhesin-like</fullName>
    </submittedName>
</protein>
<organism evidence="2 3">
    <name type="scientific">Saccoglossus kowalevskii</name>
    <name type="common">Acorn worm</name>
    <dbReference type="NCBI Taxonomy" id="10224"/>
    <lineage>
        <taxon>Eukaryota</taxon>
        <taxon>Metazoa</taxon>
        <taxon>Hemichordata</taxon>
        <taxon>Enteropneusta</taxon>
        <taxon>Harrimaniidae</taxon>
        <taxon>Saccoglossus</taxon>
    </lineage>
</organism>
<sequence>ITELQLLWDKCLDTNPTVCSACCDALLALVSNGHAEFSYILNGLLNIVPSTKCLAVLVRALSDLLLMELSVTLQSMSVDVCSYQPSYSLRSPTHPFISVLTSSPNSWCHLIDHTCYILNHGSSRYGSCVVKLLEPFLKYVLLDPNPSTFHGPMRTMLCSVLLQFCATNVERRAKCSECVNYLVDFMVSIIPCLQVEPITNLSETNRYLQSLTNFILLHPQLFESHLTTLILNILCIMKTLLETGGELSQMLLLMQRIAESILVVNETTFIMISVLLMKMPTNYVKEMLTIAKNVQAKSLHSSTSKAMILPLLQIISISQTSIVMDTKQKQILQTLATELLLQIDHNTMKHGITPASISLELPCLDPWFRRMQTCATYANQFQEDSDLAADWLTAIQSELKKGDKVPDDVIILLVCLLTNTGLGLVDRCLEILTDIANKDVTKAPYFLSFLLYILSRVENSEIKLKLLYAMPELGTHKVCVGPVLKTLQTLAALPSMQHIGIRLVTSLWKLQDRCFPHLQKLLAIPNNKSTSSGDIDIVLLSKATSVRDICTV</sequence>
<reference evidence="3" key="1">
    <citation type="submission" date="2025-08" db="UniProtKB">
        <authorList>
            <consortium name="RefSeq"/>
        </authorList>
    </citation>
    <scope>IDENTIFICATION</scope>
    <source>
        <tissue evidence="3">Testes</tissue>
    </source>
</reference>
<proteinExistence type="predicted"/>
<evidence type="ECO:0000313" key="2">
    <source>
        <dbReference type="Proteomes" id="UP000694865"/>
    </source>
</evidence>
<gene>
    <name evidence="3" type="primary">LOC102806825</name>
</gene>
<evidence type="ECO:0000313" key="3">
    <source>
        <dbReference type="RefSeq" id="XP_006818755.1"/>
    </source>
</evidence>
<dbReference type="Proteomes" id="UP000694865">
    <property type="component" value="Unplaced"/>
</dbReference>
<name>A0ABM0MFG4_SACKO</name>
<feature type="non-terminal residue" evidence="3">
    <location>
        <position position="1"/>
    </location>
</feature>
<feature type="domain" description="DUF3730" evidence="1">
    <location>
        <begin position="448"/>
        <end position="551"/>
    </location>
</feature>
<dbReference type="InterPro" id="IPR045163">
    <property type="entry name" value="Focadhesin/RST1"/>
</dbReference>